<accession>A0A9N9IAR7</accession>
<reference evidence="2" key="1">
    <citation type="submission" date="2021-06" db="EMBL/GenBank/DDBJ databases">
        <authorList>
            <person name="Kallberg Y."/>
            <person name="Tangrot J."/>
            <person name="Rosling A."/>
        </authorList>
    </citation>
    <scope>NUCLEOTIDE SEQUENCE</scope>
    <source>
        <strain evidence="2">FL130A</strain>
    </source>
</reference>
<feature type="coiled-coil region" evidence="1">
    <location>
        <begin position="245"/>
        <end position="290"/>
    </location>
</feature>
<dbReference type="EMBL" id="CAJVPS010029529">
    <property type="protein sequence ID" value="CAG8729010.1"/>
    <property type="molecule type" value="Genomic_DNA"/>
</dbReference>
<evidence type="ECO:0000313" key="2">
    <source>
        <dbReference type="EMBL" id="CAG8729010.1"/>
    </source>
</evidence>
<dbReference type="Proteomes" id="UP000789508">
    <property type="component" value="Unassembled WGS sequence"/>
</dbReference>
<feature type="non-terminal residue" evidence="2">
    <location>
        <position position="425"/>
    </location>
</feature>
<dbReference type="OrthoDB" id="10625047at2759"/>
<keyword evidence="1" id="KW-0175">Coiled coil</keyword>
<dbReference type="AlphaFoldDB" id="A0A9N9IAR7"/>
<gene>
    <name evidence="2" type="ORF">ALEPTO_LOCUS12550</name>
</gene>
<evidence type="ECO:0000313" key="3">
    <source>
        <dbReference type="Proteomes" id="UP000789508"/>
    </source>
</evidence>
<comment type="caution">
    <text evidence="2">The sequence shown here is derived from an EMBL/GenBank/DDBJ whole genome shotgun (WGS) entry which is preliminary data.</text>
</comment>
<proteinExistence type="predicted"/>
<sequence>FFKKIAYDQIKQALTGSSPSLEESDLSLDSQNDIRELTNEGANGKVKDEKTARKIRDNIFGEIEKNKLLFEDKKVSRELFIEEISEAMIATLIKNDEDWEKLEKSFIKITDEEGIEVINVESVVAAVKNLVISKLKGQIEEKILHAKMVNEQEERNDEEKEALREKEKELCTNLELLKYGLYLSTIQKATKFEEINKIEDEIRENVKGNHLPPEKPISNLYQALKEQEIVIKLRGIINSNVPANIEEINEQLEQLNKLSIQATKAEQKVYNELKKEVDDKELELMKVKHQQANGEIEKHFKFRTDFYKVAEIIPSPENNHEINEEGFASLNGINYLYYVWDISRLQAEIMQELQDKIDEARGKIDTSAPEDRTSLLRELQNFNEQWVEESENESIKKARKGALVQKKSRLENVIGELFGREIQSI</sequence>
<organism evidence="2 3">
    <name type="scientific">Ambispora leptoticha</name>
    <dbReference type="NCBI Taxonomy" id="144679"/>
    <lineage>
        <taxon>Eukaryota</taxon>
        <taxon>Fungi</taxon>
        <taxon>Fungi incertae sedis</taxon>
        <taxon>Mucoromycota</taxon>
        <taxon>Glomeromycotina</taxon>
        <taxon>Glomeromycetes</taxon>
        <taxon>Archaeosporales</taxon>
        <taxon>Ambisporaceae</taxon>
        <taxon>Ambispora</taxon>
    </lineage>
</organism>
<name>A0A9N9IAR7_9GLOM</name>
<evidence type="ECO:0000256" key="1">
    <source>
        <dbReference type="SAM" id="Coils"/>
    </source>
</evidence>
<keyword evidence="3" id="KW-1185">Reference proteome</keyword>
<protein>
    <submittedName>
        <fullName evidence="2">1545_t:CDS:1</fullName>
    </submittedName>
</protein>